<organism evidence="7 8">
    <name type="scientific">Ditylenchus dipsaci</name>
    <dbReference type="NCBI Taxonomy" id="166011"/>
    <lineage>
        <taxon>Eukaryota</taxon>
        <taxon>Metazoa</taxon>
        <taxon>Ecdysozoa</taxon>
        <taxon>Nematoda</taxon>
        <taxon>Chromadorea</taxon>
        <taxon>Rhabditida</taxon>
        <taxon>Tylenchina</taxon>
        <taxon>Tylenchomorpha</taxon>
        <taxon>Sphaerularioidea</taxon>
        <taxon>Anguinidae</taxon>
        <taxon>Anguininae</taxon>
        <taxon>Ditylenchus</taxon>
    </lineage>
</organism>
<dbReference type="WBParaSite" id="jg9879">
    <property type="protein sequence ID" value="jg9879"/>
    <property type="gene ID" value="jg9879"/>
</dbReference>
<keyword evidence="5" id="KW-0175">Coiled coil</keyword>
<reference evidence="8" key="1">
    <citation type="submission" date="2022-11" db="UniProtKB">
        <authorList>
            <consortium name="WormBaseParasite"/>
        </authorList>
    </citation>
    <scope>IDENTIFICATION</scope>
</reference>
<evidence type="ECO:0000259" key="6">
    <source>
        <dbReference type="PROSITE" id="PS50808"/>
    </source>
</evidence>
<evidence type="ECO:0000256" key="2">
    <source>
        <dbReference type="ARBA" id="ARBA00022771"/>
    </source>
</evidence>
<evidence type="ECO:0000256" key="3">
    <source>
        <dbReference type="ARBA" id="ARBA00022833"/>
    </source>
</evidence>
<evidence type="ECO:0000313" key="8">
    <source>
        <dbReference type="WBParaSite" id="jg9879"/>
    </source>
</evidence>
<evidence type="ECO:0000256" key="1">
    <source>
        <dbReference type="ARBA" id="ARBA00022723"/>
    </source>
</evidence>
<dbReference type="GO" id="GO:0003677">
    <property type="term" value="F:DNA binding"/>
    <property type="evidence" value="ECO:0007669"/>
    <property type="project" value="InterPro"/>
</dbReference>
<keyword evidence="7" id="KW-1185">Reference proteome</keyword>
<keyword evidence="1" id="KW-0479">Metal-binding</keyword>
<feature type="coiled-coil region" evidence="5">
    <location>
        <begin position="222"/>
        <end position="293"/>
    </location>
</feature>
<dbReference type="Proteomes" id="UP000887574">
    <property type="component" value="Unplaced"/>
</dbReference>
<dbReference type="AlphaFoldDB" id="A0A915EV81"/>
<accession>A0A915EV81</accession>
<evidence type="ECO:0000256" key="4">
    <source>
        <dbReference type="PROSITE-ProRule" id="PRU00027"/>
    </source>
</evidence>
<dbReference type="GO" id="GO:0008270">
    <property type="term" value="F:zinc ion binding"/>
    <property type="evidence" value="ECO:0007669"/>
    <property type="project" value="UniProtKB-KW"/>
</dbReference>
<protein>
    <submittedName>
        <fullName evidence="8">BED-type domain-containing protein</fullName>
    </submittedName>
</protein>
<feature type="domain" description="BED-type" evidence="6">
    <location>
        <begin position="113"/>
        <end position="160"/>
    </location>
</feature>
<name>A0A915EV81_9BILA</name>
<keyword evidence="3" id="KW-0862">Zinc</keyword>
<evidence type="ECO:0000313" key="7">
    <source>
        <dbReference type="Proteomes" id="UP000887574"/>
    </source>
</evidence>
<proteinExistence type="predicted"/>
<sequence length="303" mass="34568">MDHHYDQNEFATIASNNFAASYSSVFSNGEMHSECKASTSIATPRTVAPKRSANGDCQFCKDRQISAANWCRHLRRKHPEVLGLAPLNNGRSNNESELAKNNHEGCSSATQPKRKSEIWKYLQYFPNDRCMECHKEMRNLSPWNAKRHLIKKHPEALGRYGLPENEVNNSHSSTYEQLLALTEESCSSQSRWENDCQLLNNVQNGALGPNFLTSTNSETAKLEHYNAETQKIKLECEKLQLEKKLLETQLRLKTIEVRLAERQLGDEGTQKVVAEADARNRVAEARLKELQVREMEIKLGLLR</sequence>
<keyword evidence="2 4" id="KW-0863">Zinc-finger</keyword>
<dbReference type="PROSITE" id="PS50808">
    <property type="entry name" value="ZF_BED"/>
    <property type="match status" value="1"/>
</dbReference>
<evidence type="ECO:0000256" key="5">
    <source>
        <dbReference type="SAM" id="Coils"/>
    </source>
</evidence>
<dbReference type="InterPro" id="IPR003656">
    <property type="entry name" value="Znf_BED"/>
</dbReference>